<feature type="transmembrane region" description="Helical" evidence="6">
    <location>
        <begin position="233"/>
        <end position="253"/>
    </location>
</feature>
<dbReference type="PANTHER" id="PTHR23128">
    <property type="entry name" value="SERPENTINE RECEPTOR, CLASS E (EPSILON)-RELATED"/>
    <property type="match status" value="1"/>
</dbReference>
<dbReference type="OrthoDB" id="5874078at2759"/>
<dbReference type="PANTHER" id="PTHR23128:SF139">
    <property type="entry name" value="SERPENTINE RECEPTOR CLASS EPSILON-1-RELATED"/>
    <property type="match status" value="1"/>
</dbReference>
<evidence type="ECO:0000313" key="7">
    <source>
        <dbReference type="EMBL" id="CAI5443027.1"/>
    </source>
</evidence>
<comment type="subcellular location">
    <subcellularLocation>
        <location evidence="1">Membrane</location>
        <topology evidence="1">Multi-pass membrane protein</topology>
    </subcellularLocation>
</comment>
<keyword evidence="8" id="KW-1185">Reference proteome</keyword>
<gene>
    <name evidence="7" type="ORF">CAMP_LOCUS5664</name>
</gene>
<feature type="transmembrane region" description="Helical" evidence="6">
    <location>
        <begin position="144"/>
        <end position="166"/>
    </location>
</feature>
<dbReference type="GO" id="GO:0007606">
    <property type="term" value="P:sensory perception of chemical stimulus"/>
    <property type="evidence" value="ECO:0007669"/>
    <property type="project" value="InterPro"/>
</dbReference>
<accession>A0A9P1IBW6</accession>
<comment type="caution">
    <text evidence="7">The sequence shown here is derived from an EMBL/GenBank/DDBJ whole genome shotgun (WGS) entry which is preliminary data.</text>
</comment>
<comment type="similarity">
    <text evidence="2">Belongs to the nematode receptor-like protein sre family.</text>
</comment>
<dbReference type="EMBL" id="CANHGI010000002">
    <property type="protein sequence ID" value="CAI5443027.1"/>
    <property type="molecule type" value="Genomic_DNA"/>
</dbReference>
<feature type="transmembrane region" description="Helical" evidence="6">
    <location>
        <begin position="17"/>
        <end position="39"/>
    </location>
</feature>
<evidence type="ECO:0000256" key="1">
    <source>
        <dbReference type="ARBA" id="ARBA00004141"/>
    </source>
</evidence>
<feature type="transmembrane region" description="Helical" evidence="6">
    <location>
        <begin position="172"/>
        <end position="195"/>
    </location>
</feature>
<keyword evidence="3 6" id="KW-0812">Transmembrane</keyword>
<dbReference type="GO" id="GO:0016020">
    <property type="term" value="C:membrane"/>
    <property type="evidence" value="ECO:0007669"/>
    <property type="project" value="UniProtKB-SubCell"/>
</dbReference>
<evidence type="ECO:0000313" key="8">
    <source>
        <dbReference type="Proteomes" id="UP001152747"/>
    </source>
</evidence>
<protein>
    <submittedName>
        <fullName evidence="7">Uncharacterized protein</fullName>
    </submittedName>
</protein>
<reference evidence="7" key="1">
    <citation type="submission" date="2022-11" db="EMBL/GenBank/DDBJ databases">
        <authorList>
            <person name="Kikuchi T."/>
        </authorList>
    </citation>
    <scope>NUCLEOTIDE SEQUENCE</scope>
    <source>
        <strain evidence="7">PS1010</strain>
    </source>
</reference>
<evidence type="ECO:0000256" key="4">
    <source>
        <dbReference type="ARBA" id="ARBA00022989"/>
    </source>
</evidence>
<dbReference type="InterPro" id="IPR004151">
    <property type="entry name" value="7TM_GPCR_serpentine_rcpt_Sre"/>
</dbReference>
<organism evidence="7 8">
    <name type="scientific">Caenorhabditis angaria</name>
    <dbReference type="NCBI Taxonomy" id="860376"/>
    <lineage>
        <taxon>Eukaryota</taxon>
        <taxon>Metazoa</taxon>
        <taxon>Ecdysozoa</taxon>
        <taxon>Nematoda</taxon>
        <taxon>Chromadorea</taxon>
        <taxon>Rhabditida</taxon>
        <taxon>Rhabditina</taxon>
        <taxon>Rhabditomorpha</taxon>
        <taxon>Rhabditoidea</taxon>
        <taxon>Rhabditidae</taxon>
        <taxon>Peloderinae</taxon>
        <taxon>Caenorhabditis</taxon>
    </lineage>
</organism>
<dbReference type="Pfam" id="PF03125">
    <property type="entry name" value="Sre"/>
    <property type="match status" value="1"/>
</dbReference>
<sequence>MILQYRNISGFSQTDRLIFQICLFFEFFISIFVILTFLISAKYMIKYNFHLNFKIIMHFTMIGFVVDVVARMIIILYEAEVLDFEIPEIPSKPWQNEVNDLIFVCSLIRVFYMVIISNAALMFACERYFATIFIENYEKTSRSWIPILLILPTCLAAIFGSIVFHFEFIPLWFTGFLGFFMNFTSFFAFFGLYLVNWKKLQIIKTREINEKYSLSYRFQLNENVKVMRWVKTISLFVTTIDCSLIFVFIGASLENFENISVYFHFILNLSLVIYGQSALFLALLCDKTFRKIFLKNKHIRSFTYPFFNRWFPKDFAAPQNRSLSTNEETDIYFTNLSSQWAKIDLRKPVLPEIRKRKSGGKLYNWMKKYRKKLNRVESSNATVTSL</sequence>
<evidence type="ECO:0000256" key="5">
    <source>
        <dbReference type="ARBA" id="ARBA00023136"/>
    </source>
</evidence>
<dbReference type="AlphaFoldDB" id="A0A9P1IBW6"/>
<feature type="transmembrane region" description="Helical" evidence="6">
    <location>
        <begin position="259"/>
        <end position="285"/>
    </location>
</feature>
<name>A0A9P1IBW6_9PELO</name>
<feature type="transmembrane region" description="Helical" evidence="6">
    <location>
        <begin position="101"/>
        <end position="123"/>
    </location>
</feature>
<keyword evidence="5 6" id="KW-0472">Membrane</keyword>
<feature type="transmembrane region" description="Helical" evidence="6">
    <location>
        <begin position="51"/>
        <end position="77"/>
    </location>
</feature>
<proteinExistence type="inferred from homology"/>
<evidence type="ECO:0000256" key="2">
    <source>
        <dbReference type="ARBA" id="ARBA00006803"/>
    </source>
</evidence>
<evidence type="ECO:0000256" key="3">
    <source>
        <dbReference type="ARBA" id="ARBA00022692"/>
    </source>
</evidence>
<evidence type="ECO:0000256" key="6">
    <source>
        <dbReference type="SAM" id="Phobius"/>
    </source>
</evidence>
<keyword evidence="4 6" id="KW-1133">Transmembrane helix</keyword>
<dbReference type="Proteomes" id="UP001152747">
    <property type="component" value="Unassembled WGS sequence"/>
</dbReference>